<proteinExistence type="predicted"/>
<dbReference type="Proteomes" id="UP001561046">
    <property type="component" value="Unassembled WGS sequence"/>
</dbReference>
<dbReference type="Pfam" id="PF06035">
    <property type="entry name" value="Peptidase_C93"/>
    <property type="match status" value="1"/>
</dbReference>
<keyword evidence="2" id="KW-1185">Reference proteome</keyword>
<comment type="caution">
    <text evidence="1">The sequence shown here is derived from an EMBL/GenBank/DDBJ whole genome shotgun (WGS) entry which is preliminary data.</text>
</comment>
<dbReference type="EMBL" id="JBFYGN010000024">
    <property type="protein sequence ID" value="MEX8194626.1"/>
    <property type="molecule type" value="Genomic_DNA"/>
</dbReference>
<dbReference type="PANTHER" id="PTHR39327:SF1">
    <property type="entry name" value="BLR5470 PROTEIN"/>
    <property type="match status" value="1"/>
</dbReference>
<evidence type="ECO:0000313" key="2">
    <source>
        <dbReference type="Proteomes" id="UP001561046"/>
    </source>
</evidence>
<sequence length="217" mass="23855">MGVAALVLAWLAPVPGRSALEFDLARVQQTMQSRFGAQGVQALQDWLRMLEAQAGRPPARQLQAVNDFWNHTVLGSDDTVVWGEADYWATPLESLGKRAGDCEDFVIGKYFSLMRLGVPVEKLRLIYVRARVGGVGSTQSIAHMVLGYYEKPTSDPLVLDNLVADIMPASQRSDLTPAFSFNGQGIYVAGASKAAPVERISRWRGLLSRMQQEGFMP</sequence>
<organism evidence="1 2">
    <name type="scientific">Comamonas guangdongensis</name>
    <dbReference type="NCBI Taxonomy" id="510515"/>
    <lineage>
        <taxon>Bacteria</taxon>
        <taxon>Pseudomonadati</taxon>
        <taxon>Pseudomonadota</taxon>
        <taxon>Betaproteobacteria</taxon>
        <taxon>Burkholderiales</taxon>
        <taxon>Comamonadaceae</taxon>
        <taxon>Comamonas</taxon>
    </lineage>
</organism>
<accession>A0ABV3ZYE9</accession>
<gene>
    <name evidence="1" type="ORF">AB6724_17465</name>
</gene>
<dbReference type="InterPro" id="IPR010319">
    <property type="entry name" value="Transglutaminase-like_Cys_pept"/>
</dbReference>
<dbReference type="PANTHER" id="PTHR39327">
    <property type="match status" value="1"/>
</dbReference>
<evidence type="ECO:0000313" key="1">
    <source>
        <dbReference type="EMBL" id="MEX8194626.1"/>
    </source>
</evidence>
<dbReference type="RefSeq" id="WP_369339871.1">
    <property type="nucleotide sequence ID" value="NZ_JBFYGN010000024.1"/>
</dbReference>
<reference evidence="1 2" key="1">
    <citation type="journal article" date="2013" name="Int. J. Syst. Evol. Microbiol.">
        <title>Comamonas guangdongensis sp. nov., isolated from subterranean forest sediment, and emended description of the genus Comamonas.</title>
        <authorList>
            <person name="Zhang J."/>
            <person name="Wang Y."/>
            <person name="Zhou S."/>
            <person name="Wu C."/>
            <person name="He J."/>
            <person name="Li F."/>
        </authorList>
    </citation>
    <scope>NUCLEOTIDE SEQUENCE [LARGE SCALE GENOMIC DNA]</scope>
    <source>
        <strain evidence="1 2">CCTCC AB2011133</strain>
    </source>
</reference>
<protein>
    <submittedName>
        <fullName evidence="1">Transglutaminase-like cysteine peptidase</fullName>
    </submittedName>
</protein>
<dbReference type="Gene3D" id="3.10.620.30">
    <property type="match status" value="1"/>
</dbReference>
<name>A0ABV3ZYE9_9BURK</name>